<dbReference type="AlphaFoldDB" id="A0A9P6LQT5"/>
<dbReference type="OrthoDB" id="2444209at2759"/>
<comment type="caution">
    <text evidence="1">The sequence shown here is derived from an EMBL/GenBank/DDBJ whole genome shotgun (WGS) entry which is preliminary data.</text>
</comment>
<protein>
    <submittedName>
        <fullName evidence="1">Uncharacterized protein</fullName>
    </submittedName>
</protein>
<proteinExistence type="predicted"/>
<dbReference type="EMBL" id="JAAAHW010010604">
    <property type="protein sequence ID" value="KAF9924343.1"/>
    <property type="molecule type" value="Genomic_DNA"/>
</dbReference>
<evidence type="ECO:0000313" key="1">
    <source>
        <dbReference type="EMBL" id="KAF9924343.1"/>
    </source>
</evidence>
<sequence>AVNFVFLVESEFQTGGLQSEVDDGAWTALWRSIGRLNTPASSLEVVSEAHHWAHLASCNGYEDFVRLLDDTPPSSRALRMILNRMTATRQLWNDSPENEATFLKNAISPFLDAIFGTMLHVTGK</sequence>
<name>A0A9P6LQT5_9FUNG</name>
<organism evidence="1 2">
    <name type="scientific">Modicella reniformis</name>
    <dbReference type="NCBI Taxonomy" id="1440133"/>
    <lineage>
        <taxon>Eukaryota</taxon>
        <taxon>Fungi</taxon>
        <taxon>Fungi incertae sedis</taxon>
        <taxon>Mucoromycota</taxon>
        <taxon>Mortierellomycotina</taxon>
        <taxon>Mortierellomycetes</taxon>
        <taxon>Mortierellales</taxon>
        <taxon>Mortierellaceae</taxon>
        <taxon>Modicella</taxon>
    </lineage>
</organism>
<dbReference type="Proteomes" id="UP000749646">
    <property type="component" value="Unassembled WGS sequence"/>
</dbReference>
<feature type="non-terminal residue" evidence="1">
    <location>
        <position position="124"/>
    </location>
</feature>
<reference evidence="1" key="1">
    <citation type="journal article" date="2020" name="Fungal Divers.">
        <title>Resolving the Mortierellaceae phylogeny through synthesis of multi-gene phylogenetics and phylogenomics.</title>
        <authorList>
            <person name="Vandepol N."/>
            <person name="Liber J."/>
            <person name="Desiro A."/>
            <person name="Na H."/>
            <person name="Kennedy M."/>
            <person name="Barry K."/>
            <person name="Grigoriev I.V."/>
            <person name="Miller A.N."/>
            <person name="O'Donnell K."/>
            <person name="Stajich J.E."/>
            <person name="Bonito G."/>
        </authorList>
    </citation>
    <scope>NUCLEOTIDE SEQUENCE</scope>
    <source>
        <strain evidence="1">MES-2147</strain>
    </source>
</reference>
<keyword evidence="2" id="KW-1185">Reference proteome</keyword>
<accession>A0A9P6LQT5</accession>
<evidence type="ECO:0000313" key="2">
    <source>
        <dbReference type="Proteomes" id="UP000749646"/>
    </source>
</evidence>
<gene>
    <name evidence="1" type="ORF">BGZ65_008398</name>
</gene>
<feature type="non-terminal residue" evidence="1">
    <location>
        <position position="1"/>
    </location>
</feature>